<dbReference type="PANTHER" id="PTHR11958:SF63">
    <property type="entry name" value="AMINO ACID TRANSPORTER"/>
    <property type="match status" value="1"/>
</dbReference>
<dbReference type="InterPro" id="IPR036458">
    <property type="entry name" value="Na:dicarbo_symporter_sf"/>
</dbReference>
<organism evidence="8 9">
    <name type="scientific">Bonamia ostreae</name>
    <dbReference type="NCBI Taxonomy" id="126728"/>
    <lineage>
        <taxon>Eukaryota</taxon>
        <taxon>Sar</taxon>
        <taxon>Rhizaria</taxon>
        <taxon>Endomyxa</taxon>
        <taxon>Ascetosporea</taxon>
        <taxon>Haplosporida</taxon>
        <taxon>Bonamia</taxon>
    </lineage>
</organism>
<proteinExistence type="inferred from homology"/>
<comment type="caution">
    <text evidence="6">Lacks conserved residue(s) required for the propagation of feature annotation.</text>
</comment>
<evidence type="ECO:0000256" key="6">
    <source>
        <dbReference type="RuleBase" id="RU361216"/>
    </source>
</evidence>
<protein>
    <recommendedName>
        <fullName evidence="6">Amino acid transporter</fullName>
    </recommendedName>
</protein>
<dbReference type="PANTHER" id="PTHR11958">
    <property type="entry name" value="SODIUM/DICARBOXYLATE SYMPORTER-RELATED"/>
    <property type="match status" value="1"/>
</dbReference>
<evidence type="ECO:0000256" key="4">
    <source>
        <dbReference type="ARBA" id="ARBA00022989"/>
    </source>
</evidence>
<dbReference type="Proteomes" id="UP001439008">
    <property type="component" value="Unassembled WGS sequence"/>
</dbReference>
<name>A0ABV2AP31_9EUKA</name>
<dbReference type="InterPro" id="IPR050746">
    <property type="entry name" value="DAACS"/>
</dbReference>
<keyword evidence="9" id="KW-1185">Reference proteome</keyword>
<comment type="caution">
    <text evidence="8">The sequence shown here is derived from an EMBL/GenBank/DDBJ whole genome shotgun (WGS) entry which is preliminary data.</text>
</comment>
<keyword evidence="6" id="KW-0769">Symport</keyword>
<sequence>MARKNPFKYISHYTSAILTALATASSAAALPLNLEASYRAGIDKNIANFVLPLGSTLNMNGSSIYYPVTILFIGFLYKKPVAFGTQILLSLVTVFVTVGSAPVPSGALVYLTLVSETVGVTLPLQAQSLIWAIDPIMDRILTATNVLGDSFSVALIEVTFKWMIKRRAKKDGKNASDEFKKIATQVNISGEDDSGKPSDGKHPRERSSSALSRTLRRMRRSQQIIEESKRKSVTKPLREFEEKMELSPKSDDDKTAVKTVFDVPVDAQADVGDLPGNKDDGARSDNKD</sequence>
<feature type="compositionally biased region" description="Basic and acidic residues" evidence="7">
    <location>
        <begin position="226"/>
        <end position="256"/>
    </location>
</feature>
<keyword evidence="4 6" id="KW-1133">Transmembrane helix</keyword>
<keyword evidence="5 6" id="KW-0472">Membrane</keyword>
<evidence type="ECO:0000256" key="5">
    <source>
        <dbReference type="ARBA" id="ARBA00023136"/>
    </source>
</evidence>
<feature type="transmembrane region" description="Helical" evidence="6">
    <location>
        <begin position="88"/>
        <end position="113"/>
    </location>
</feature>
<keyword evidence="2 6" id="KW-0813">Transport</keyword>
<dbReference type="SUPFAM" id="SSF118215">
    <property type="entry name" value="Proton glutamate symport protein"/>
    <property type="match status" value="1"/>
</dbReference>
<feature type="region of interest" description="Disordered" evidence="7">
    <location>
        <begin position="184"/>
        <end position="288"/>
    </location>
</feature>
<evidence type="ECO:0000256" key="7">
    <source>
        <dbReference type="SAM" id="MobiDB-lite"/>
    </source>
</evidence>
<evidence type="ECO:0000256" key="2">
    <source>
        <dbReference type="ARBA" id="ARBA00022448"/>
    </source>
</evidence>
<gene>
    <name evidence="8" type="ORF">MHBO_002968</name>
</gene>
<dbReference type="Gene3D" id="1.10.3860.10">
    <property type="entry name" value="Sodium:dicarboxylate symporter"/>
    <property type="match status" value="1"/>
</dbReference>
<evidence type="ECO:0000256" key="3">
    <source>
        <dbReference type="ARBA" id="ARBA00022692"/>
    </source>
</evidence>
<keyword evidence="3 6" id="KW-0812">Transmembrane</keyword>
<evidence type="ECO:0000256" key="1">
    <source>
        <dbReference type="ARBA" id="ARBA00004141"/>
    </source>
</evidence>
<dbReference type="PRINTS" id="PR00173">
    <property type="entry name" value="EDTRNSPORT"/>
</dbReference>
<evidence type="ECO:0000313" key="8">
    <source>
        <dbReference type="EMBL" id="MES1921437.1"/>
    </source>
</evidence>
<comment type="similarity">
    <text evidence="6">Belongs to the dicarboxylate/amino acid:cation symporter (DAACS) (TC 2.A.23) family.</text>
</comment>
<accession>A0ABV2AP31</accession>
<feature type="compositionally biased region" description="Basic and acidic residues" evidence="7">
    <location>
        <begin position="193"/>
        <end position="207"/>
    </location>
</feature>
<feature type="compositionally biased region" description="Basic and acidic residues" evidence="7">
    <location>
        <begin position="276"/>
        <end position="288"/>
    </location>
</feature>
<reference evidence="8 9" key="1">
    <citation type="journal article" date="2024" name="BMC Biol.">
        <title>Comparative genomics of Ascetosporea gives new insight into the evolutionary basis for animal parasitism in Rhizaria.</title>
        <authorList>
            <person name="Hiltunen Thoren M."/>
            <person name="Onut-Brannstrom I."/>
            <person name="Alfjorden A."/>
            <person name="Peckova H."/>
            <person name="Swords F."/>
            <person name="Hooper C."/>
            <person name="Holzer A.S."/>
            <person name="Bass D."/>
            <person name="Burki F."/>
        </authorList>
    </citation>
    <scope>NUCLEOTIDE SEQUENCE [LARGE SCALE GENOMIC DNA]</scope>
    <source>
        <strain evidence="8">20-A016</strain>
    </source>
</reference>
<dbReference type="InterPro" id="IPR001991">
    <property type="entry name" value="Na-dicarboxylate_symporter"/>
</dbReference>
<comment type="subcellular location">
    <subcellularLocation>
        <location evidence="1 6">Membrane</location>
        <topology evidence="1 6">Multi-pass membrane protein</topology>
    </subcellularLocation>
</comment>
<evidence type="ECO:0000313" key="9">
    <source>
        <dbReference type="Proteomes" id="UP001439008"/>
    </source>
</evidence>
<feature type="transmembrane region" description="Helical" evidence="6">
    <location>
        <begin position="53"/>
        <end position="76"/>
    </location>
</feature>
<dbReference type="EMBL" id="JBDODL010001348">
    <property type="protein sequence ID" value="MES1921437.1"/>
    <property type="molecule type" value="Genomic_DNA"/>
</dbReference>
<dbReference type="Pfam" id="PF00375">
    <property type="entry name" value="SDF"/>
    <property type="match status" value="1"/>
</dbReference>